<evidence type="ECO:0000313" key="2">
    <source>
        <dbReference type="EMBL" id="CAK0824745.1"/>
    </source>
</evidence>
<keyword evidence="3" id="KW-1185">Reference proteome</keyword>
<feature type="compositionally biased region" description="Gly residues" evidence="1">
    <location>
        <begin position="422"/>
        <end position="436"/>
    </location>
</feature>
<feature type="non-terminal residue" evidence="2">
    <location>
        <position position="1"/>
    </location>
</feature>
<feature type="non-terminal residue" evidence="2">
    <location>
        <position position="458"/>
    </location>
</feature>
<feature type="region of interest" description="Disordered" evidence="1">
    <location>
        <begin position="319"/>
        <end position="458"/>
    </location>
</feature>
<proteinExistence type="predicted"/>
<evidence type="ECO:0000256" key="1">
    <source>
        <dbReference type="SAM" id="MobiDB-lite"/>
    </source>
</evidence>
<feature type="compositionally biased region" description="Basic residues" evidence="1">
    <location>
        <begin position="400"/>
        <end position="410"/>
    </location>
</feature>
<feature type="compositionally biased region" description="Low complexity" evidence="1">
    <location>
        <begin position="373"/>
        <end position="399"/>
    </location>
</feature>
<protein>
    <submittedName>
        <fullName evidence="2">Uncharacterized protein</fullName>
    </submittedName>
</protein>
<organism evidence="2 3">
    <name type="scientific">Prorocentrum cordatum</name>
    <dbReference type="NCBI Taxonomy" id="2364126"/>
    <lineage>
        <taxon>Eukaryota</taxon>
        <taxon>Sar</taxon>
        <taxon>Alveolata</taxon>
        <taxon>Dinophyceae</taxon>
        <taxon>Prorocentrales</taxon>
        <taxon>Prorocentraceae</taxon>
        <taxon>Prorocentrum</taxon>
    </lineage>
</organism>
<name>A0ABN9RZR1_9DINO</name>
<feature type="compositionally biased region" description="Low complexity" evidence="1">
    <location>
        <begin position="437"/>
        <end position="458"/>
    </location>
</feature>
<feature type="compositionally biased region" description="Basic residues" evidence="1">
    <location>
        <begin position="27"/>
        <end position="36"/>
    </location>
</feature>
<dbReference type="Proteomes" id="UP001189429">
    <property type="component" value="Unassembled WGS sequence"/>
</dbReference>
<feature type="region of interest" description="Disordered" evidence="1">
    <location>
        <begin position="1"/>
        <end position="43"/>
    </location>
</feature>
<comment type="caution">
    <text evidence="2">The sequence shown here is derived from an EMBL/GenBank/DDBJ whole genome shotgun (WGS) entry which is preliminary data.</text>
</comment>
<accession>A0ABN9RZR1</accession>
<dbReference type="EMBL" id="CAUYUJ010008714">
    <property type="protein sequence ID" value="CAK0824745.1"/>
    <property type="molecule type" value="Genomic_DNA"/>
</dbReference>
<evidence type="ECO:0000313" key="3">
    <source>
        <dbReference type="Proteomes" id="UP001189429"/>
    </source>
</evidence>
<reference evidence="2" key="1">
    <citation type="submission" date="2023-10" db="EMBL/GenBank/DDBJ databases">
        <authorList>
            <person name="Chen Y."/>
            <person name="Shah S."/>
            <person name="Dougan E. K."/>
            <person name="Thang M."/>
            <person name="Chan C."/>
        </authorList>
    </citation>
    <scope>NUCLEOTIDE SEQUENCE [LARGE SCALE GENOMIC DNA]</scope>
</reference>
<gene>
    <name evidence="2" type="ORF">PCOR1329_LOCUS25070</name>
</gene>
<sequence>PPPAQCRGAEREKTLACSPPSSDPGRPRGRRGRPARGPRAGLTTLRGRPRRMRRLIMPASVGRGRVVAWRARSWHRSDVRIVPSARSIEEHPSIIWRTSHARNRQKHREWTSERWPAVGCGSGGRCVGRVLPGAWIRGGPRVHGKAPISAAERGGSGRVLGRAPPPMRGFGDHAPDLWIARSTPARPRAWGGHATAGGRCAHAPKALCVLGSEGSFLERRARLDARLRRSLAVTRAELVRRNIVQGVSVVRRASHALEAWLPRRPPLGALIAAGRLATDYVDRAFPIRRDKERQRYNFSEVRADALDRRWTLPSLARGARQWRRRRRPGVGEPGRADQRNPRGPLGNHACAAFCFSTQRPRREQGAPRRAGRARAAGAAPGAPRPAASGAAADTLATPRPRQRPWRRPRAARAVARPPRGPGSAGQRGGAGAGGRGRPPACLAPRARWAPRAAAAAPP</sequence>